<dbReference type="EMBL" id="JAQIZT010000002">
    <property type="protein sequence ID" value="KAJ7006481.1"/>
    <property type="molecule type" value="Genomic_DNA"/>
</dbReference>
<proteinExistence type="predicted"/>
<dbReference type="PANTHER" id="PTHR47868">
    <property type="entry name" value="OS05G0457700 PROTEIN"/>
    <property type="match status" value="1"/>
</dbReference>
<sequence length="263" mass="29525">MSVIPCHVWSSGLQASLGLRVLQTDDVALFTQVIKSSDGHRGRTARFGLTSFKLSSSSPYRLIHDGIIKSPNANPVALQMIDYALSLAKSQNQFRLHFYIISLSFLIPLFTYRLIMQMNRMPQAMLVLEQCLSSQSSENQDVVTHNSKGMVLLAMSSLLSASSEPSIPRISNIKAMVSITLVLRNFSRQLQTASFDILVYRKCCFIIWRILACHEKLFTGKGLLQKGIHEVAKKKDFTDIRALQLVIWLQRKLCLQLPVPGTA</sequence>
<dbReference type="Proteomes" id="UP001164929">
    <property type="component" value="Chromosome 2"/>
</dbReference>
<keyword evidence="3" id="KW-1185">Reference proteome</keyword>
<name>A0AAD6RCN1_9ROSI</name>
<dbReference type="PANTHER" id="PTHR47868:SF2">
    <property type="entry name" value="OS05G0457700 PROTEIN"/>
    <property type="match status" value="1"/>
</dbReference>
<comment type="caution">
    <text evidence="2">The sequence shown here is derived from an EMBL/GenBank/DDBJ whole genome shotgun (WGS) entry which is preliminary data.</text>
</comment>
<feature type="transmembrane region" description="Helical" evidence="1">
    <location>
        <begin position="96"/>
        <end position="115"/>
    </location>
</feature>
<dbReference type="GO" id="GO:0005739">
    <property type="term" value="C:mitochondrion"/>
    <property type="evidence" value="ECO:0007669"/>
    <property type="project" value="TreeGrafter"/>
</dbReference>
<evidence type="ECO:0000256" key="1">
    <source>
        <dbReference type="SAM" id="Phobius"/>
    </source>
</evidence>
<keyword evidence="1" id="KW-0472">Membrane</keyword>
<accession>A0AAD6RCN1</accession>
<gene>
    <name evidence="2" type="ORF">NC653_005745</name>
</gene>
<evidence type="ECO:0000313" key="2">
    <source>
        <dbReference type="EMBL" id="KAJ7006481.1"/>
    </source>
</evidence>
<dbReference type="AlphaFoldDB" id="A0AAD6RCN1"/>
<keyword evidence="1" id="KW-0812">Transmembrane</keyword>
<evidence type="ECO:0000313" key="3">
    <source>
        <dbReference type="Proteomes" id="UP001164929"/>
    </source>
</evidence>
<keyword evidence="1" id="KW-1133">Transmembrane helix</keyword>
<organism evidence="2 3">
    <name type="scientific">Populus alba x Populus x berolinensis</name>
    <dbReference type="NCBI Taxonomy" id="444605"/>
    <lineage>
        <taxon>Eukaryota</taxon>
        <taxon>Viridiplantae</taxon>
        <taxon>Streptophyta</taxon>
        <taxon>Embryophyta</taxon>
        <taxon>Tracheophyta</taxon>
        <taxon>Spermatophyta</taxon>
        <taxon>Magnoliopsida</taxon>
        <taxon>eudicotyledons</taxon>
        <taxon>Gunneridae</taxon>
        <taxon>Pentapetalae</taxon>
        <taxon>rosids</taxon>
        <taxon>fabids</taxon>
        <taxon>Malpighiales</taxon>
        <taxon>Salicaceae</taxon>
        <taxon>Saliceae</taxon>
        <taxon>Populus</taxon>
    </lineage>
</organism>
<protein>
    <submittedName>
        <fullName evidence="2">Uncharacterized protein</fullName>
    </submittedName>
</protein>
<reference evidence="2" key="1">
    <citation type="journal article" date="2023" name="Mol. Ecol. Resour.">
        <title>Chromosome-level genome assembly of a triploid poplar Populus alba 'Berolinensis'.</title>
        <authorList>
            <person name="Chen S."/>
            <person name="Yu Y."/>
            <person name="Wang X."/>
            <person name="Wang S."/>
            <person name="Zhang T."/>
            <person name="Zhou Y."/>
            <person name="He R."/>
            <person name="Meng N."/>
            <person name="Wang Y."/>
            <person name="Liu W."/>
            <person name="Liu Z."/>
            <person name="Liu J."/>
            <person name="Guo Q."/>
            <person name="Huang H."/>
            <person name="Sederoff R.R."/>
            <person name="Wang G."/>
            <person name="Qu G."/>
            <person name="Chen S."/>
        </authorList>
    </citation>
    <scope>NUCLEOTIDE SEQUENCE</scope>
    <source>
        <strain evidence="2">SC-2020</strain>
    </source>
</reference>